<evidence type="ECO:0000256" key="6">
    <source>
        <dbReference type="ARBA" id="ARBA00012483"/>
    </source>
</evidence>
<evidence type="ECO:0000256" key="2">
    <source>
        <dbReference type="ARBA" id="ARBA00000971"/>
    </source>
</evidence>
<feature type="region of interest" description="Disordered" evidence="11">
    <location>
        <begin position="543"/>
        <end position="574"/>
    </location>
</feature>
<keyword evidence="9" id="KW-0539">Nucleus</keyword>
<evidence type="ECO:0000256" key="9">
    <source>
        <dbReference type="ARBA" id="ARBA00023242"/>
    </source>
</evidence>
<dbReference type="InterPro" id="IPR026951">
    <property type="entry name" value="PPIL2_U-box_dom"/>
</dbReference>
<feature type="coiled-coil region" evidence="10">
    <location>
        <begin position="496"/>
        <end position="523"/>
    </location>
</feature>
<comment type="subcellular location">
    <subcellularLocation>
        <location evidence="4">Nucleus</location>
    </subcellularLocation>
</comment>
<dbReference type="InterPro" id="IPR029000">
    <property type="entry name" value="Cyclophilin-like_dom_sf"/>
</dbReference>
<evidence type="ECO:0000256" key="8">
    <source>
        <dbReference type="ARBA" id="ARBA00022786"/>
    </source>
</evidence>
<dbReference type="EMBL" id="CP110424">
    <property type="protein sequence ID" value="WAQ83997.1"/>
    <property type="molecule type" value="Genomic_DNA"/>
</dbReference>
<dbReference type="RefSeq" id="XP_053019552.1">
    <property type="nucleotide sequence ID" value="XM_053168332.1"/>
</dbReference>
<keyword evidence="10" id="KW-0175">Coiled coil</keyword>
<comment type="function">
    <text evidence="3">May catalyze the cis-trans isomerization of proline imidic peptide bonds in oligopeptides thereby assisting the folding of proteins. May also function as a chaperone, playing a role in intracellular transport of proteins. May also have a protein ubiquitin ligase activity acting as an E3 ubiquitin protein ligase or as a ubiquitin-ubiquitin ligase promoting elongation of ubiquitin chains on proteins.</text>
</comment>
<dbReference type="PANTHER" id="PTHR45625:SF1">
    <property type="entry name" value="RING-TYPE E3 UBIQUITIN-PROTEIN LIGASE PPIL2"/>
    <property type="match status" value="1"/>
</dbReference>
<evidence type="ECO:0000313" key="14">
    <source>
        <dbReference type="EMBL" id="WAQ83997.1"/>
    </source>
</evidence>
<dbReference type="PRINTS" id="PR00153">
    <property type="entry name" value="CSAPPISMRASE"/>
</dbReference>
<reference evidence="14" key="1">
    <citation type="submission" date="2022-10" db="EMBL/GenBank/DDBJ databases">
        <title>Puccinia triticina Genome sequencing and assembly.</title>
        <authorList>
            <person name="Li C."/>
        </authorList>
    </citation>
    <scope>NUCLEOTIDE SEQUENCE</scope>
    <source>
        <strain evidence="14">Pt15</strain>
    </source>
</reference>
<dbReference type="Gene3D" id="3.30.40.10">
    <property type="entry name" value="Zinc/RING finger domain, C3HC4 (zinc finger)"/>
    <property type="match status" value="1"/>
</dbReference>
<keyword evidence="15" id="KW-1185">Reference proteome</keyword>
<dbReference type="CDD" id="cd16663">
    <property type="entry name" value="RING-Ubox_PPIL2"/>
    <property type="match status" value="1"/>
</dbReference>
<feature type="domain" description="U-box" evidence="13">
    <location>
        <begin position="74"/>
        <end position="147"/>
    </location>
</feature>
<dbReference type="SMART" id="SM00504">
    <property type="entry name" value="Ubox"/>
    <property type="match status" value="1"/>
</dbReference>
<keyword evidence="8" id="KW-0833">Ubl conjugation pathway</keyword>
<organism evidence="14 15">
    <name type="scientific">Puccinia triticina</name>
    <dbReference type="NCBI Taxonomy" id="208348"/>
    <lineage>
        <taxon>Eukaryota</taxon>
        <taxon>Fungi</taxon>
        <taxon>Dikarya</taxon>
        <taxon>Basidiomycota</taxon>
        <taxon>Pucciniomycotina</taxon>
        <taxon>Pucciniomycetes</taxon>
        <taxon>Pucciniales</taxon>
        <taxon>Pucciniaceae</taxon>
        <taxon>Puccinia</taxon>
    </lineage>
</organism>
<evidence type="ECO:0000256" key="4">
    <source>
        <dbReference type="ARBA" id="ARBA00004123"/>
    </source>
</evidence>
<dbReference type="InterPro" id="IPR013083">
    <property type="entry name" value="Znf_RING/FYVE/PHD"/>
</dbReference>
<protein>
    <recommendedName>
        <fullName evidence="6">RING-type E3 ubiquitin transferase</fullName>
        <ecNumber evidence="6">2.3.2.27</ecNumber>
    </recommendedName>
</protein>
<feature type="region of interest" description="Disordered" evidence="11">
    <location>
        <begin position="256"/>
        <end position="284"/>
    </location>
</feature>
<dbReference type="EC" id="2.3.2.27" evidence="6"/>
<evidence type="ECO:0000256" key="5">
    <source>
        <dbReference type="ARBA" id="ARBA00007930"/>
    </source>
</evidence>
<name>A0ABY7CMI7_9BASI</name>
<evidence type="ECO:0000256" key="1">
    <source>
        <dbReference type="ARBA" id="ARBA00000900"/>
    </source>
</evidence>
<dbReference type="PROSITE" id="PS51698">
    <property type="entry name" value="U_BOX"/>
    <property type="match status" value="1"/>
</dbReference>
<keyword evidence="7" id="KW-0808">Transferase</keyword>
<comment type="catalytic activity">
    <reaction evidence="2">
        <text>[protein]-peptidylproline (omega=180) = [protein]-peptidylproline (omega=0)</text>
        <dbReference type="Rhea" id="RHEA:16237"/>
        <dbReference type="Rhea" id="RHEA-COMP:10747"/>
        <dbReference type="Rhea" id="RHEA-COMP:10748"/>
        <dbReference type="ChEBI" id="CHEBI:83833"/>
        <dbReference type="ChEBI" id="CHEBI:83834"/>
        <dbReference type="EC" id="5.2.1.8"/>
    </reaction>
</comment>
<feature type="compositionally biased region" description="Polar residues" evidence="11">
    <location>
        <begin position="559"/>
        <end position="570"/>
    </location>
</feature>
<dbReference type="SUPFAM" id="SSF50891">
    <property type="entry name" value="Cyclophilin-like"/>
    <property type="match status" value="1"/>
</dbReference>
<comment type="catalytic activity">
    <reaction evidence="1">
        <text>S-ubiquitinyl-[E2 ubiquitin-conjugating enzyme]-L-cysteine + [acceptor protein]-L-lysine = [E2 ubiquitin-conjugating enzyme]-L-cysteine + N(6)-ubiquitinyl-[acceptor protein]-L-lysine.</text>
        <dbReference type="EC" id="2.3.2.27"/>
    </reaction>
</comment>
<evidence type="ECO:0000259" key="13">
    <source>
        <dbReference type="PROSITE" id="PS51698"/>
    </source>
</evidence>
<dbReference type="SUPFAM" id="SSF57850">
    <property type="entry name" value="RING/U-box"/>
    <property type="match status" value="1"/>
</dbReference>
<evidence type="ECO:0000313" key="15">
    <source>
        <dbReference type="Proteomes" id="UP001164743"/>
    </source>
</evidence>
<proteinExistence type="inferred from homology"/>
<feature type="compositionally biased region" description="Polar residues" evidence="11">
    <location>
        <begin position="260"/>
        <end position="284"/>
    </location>
</feature>
<dbReference type="PANTHER" id="PTHR45625">
    <property type="entry name" value="PEPTIDYL-PROLYL CIS-TRANS ISOMERASE-RELATED"/>
    <property type="match status" value="1"/>
</dbReference>
<evidence type="ECO:0000256" key="10">
    <source>
        <dbReference type="SAM" id="Coils"/>
    </source>
</evidence>
<sequence>MTLSPGVRPVGDSCLFEFIIRSTNYTPPPKVSRIKIQIIGSDKLYITHREHAGEFGDHHASSAGAKKKAGSNFQRLPFDCCAISLKPFEMPMCTPDGSTVDLVNIIPYVKKYARDPVTGSPLASKDLIKLNFFKNAEDNYYDPVTYKVFNEHTHIVAIKKSGNVFSRESIDRLNIKPGHWHDLVTDEKFSRADIITLQDPHNIEKKDLSRFDHLKNNLKVPNEEIEALRKDPMRGLNVAAAGSTVSAVLKELAKDKDPSKSASLNTTSTQQGLVPESSMSSSKGLTPYNASVFSTGKTAASFTSTSLTPATKTEVEIIDEEDFMFSHIKEKGYVKISTNLGDLNVELYCDRAPRTCYNFFMLARKGYYDNTEFHRLIPGFMIQGGDPTGTGKGGESYWGKPFGDEFHLRNAYKHTSRGMLSMANHGKDTNGSQFFITFRETPHLNNKHTVFGRVVGGDSVLGKFESIPIDQLTDKPLKLLKINTVLIFDDPFEKYKERLSKRLQKEKSEFEALEDKLKRKETREKDRITWFGTNLGDVAKKEQAVGGNSTGGSTVGKYLNQNNSLKTNGAQKRPGELAAVSEEIGVKQAAKRRKGFGDLSGW</sequence>
<dbReference type="Gene3D" id="2.40.100.10">
    <property type="entry name" value="Cyclophilin-like"/>
    <property type="match status" value="1"/>
</dbReference>
<dbReference type="InterPro" id="IPR044666">
    <property type="entry name" value="Cyclophilin_A-like"/>
</dbReference>
<evidence type="ECO:0000256" key="11">
    <source>
        <dbReference type="SAM" id="MobiDB-lite"/>
    </source>
</evidence>
<evidence type="ECO:0000256" key="7">
    <source>
        <dbReference type="ARBA" id="ARBA00022679"/>
    </source>
</evidence>
<dbReference type="GeneID" id="77809227"/>
<accession>A0ABY7CMI7</accession>
<feature type="domain" description="PPIase cyclophilin-type" evidence="12">
    <location>
        <begin position="337"/>
        <end position="487"/>
    </location>
</feature>
<evidence type="ECO:0000259" key="12">
    <source>
        <dbReference type="PROSITE" id="PS50072"/>
    </source>
</evidence>
<dbReference type="PROSITE" id="PS00170">
    <property type="entry name" value="CSA_PPIASE_1"/>
    <property type="match status" value="1"/>
</dbReference>
<comment type="similarity">
    <text evidence="5">Belongs to the cyclophilin-type PPIase family. PPIL2 subfamily.</text>
</comment>
<gene>
    <name evidence="14" type="ORF">PtA15_4A448</name>
</gene>
<dbReference type="Pfam" id="PF00160">
    <property type="entry name" value="Pro_isomerase"/>
    <property type="match status" value="1"/>
</dbReference>
<dbReference type="InterPro" id="IPR020892">
    <property type="entry name" value="Cyclophilin-type_PPIase_CS"/>
</dbReference>
<dbReference type="InterPro" id="IPR002130">
    <property type="entry name" value="Cyclophilin-type_PPIase_dom"/>
</dbReference>
<dbReference type="InterPro" id="IPR003613">
    <property type="entry name" value="Ubox_domain"/>
</dbReference>
<dbReference type="Proteomes" id="UP001164743">
    <property type="component" value="Chromosome 4A"/>
</dbReference>
<dbReference type="PROSITE" id="PS50072">
    <property type="entry name" value="CSA_PPIASE_2"/>
    <property type="match status" value="1"/>
</dbReference>
<evidence type="ECO:0000256" key="3">
    <source>
        <dbReference type="ARBA" id="ARBA00003697"/>
    </source>
</evidence>